<protein>
    <submittedName>
        <fullName evidence="1">Uncharacterized protein</fullName>
    </submittedName>
</protein>
<comment type="caution">
    <text evidence="1">The sequence shown here is derived from an EMBL/GenBank/DDBJ whole genome shotgun (WGS) entry which is preliminary data.</text>
</comment>
<keyword evidence="2" id="KW-1185">Reference proteome</keyword>
<feature type="non-terminal residue" evidence="1">
    <location>
        <position position="164"/>
    </location>
</feature>
<evidence type="ECO:0000313" key="1">
    <source>
        <dbReference type="EMBL" id="CAI0431857.1"/>
    </source>
</evidence>
<proteinExistence type="predicted"/>
<accession>A0AAV0LC37</accession>
<sequence>MITGSGSYFGVYLSRLNLSSFGGEWFEASFLFGRCYKSSGLWRIIRARCVLQGLKLFLILSSTVGWPQSCGSLLVWVPLEGDCWALHKHIQYLGSPLFRQFRAQVEEWQHTSSPLTLHRDGGGAFRSRTGSGQGARIMPTYGICPTGGVLVRFDGAWRKDVGGG</sequence>
<organism evidence="1 2">
    <name type="scientific">Linum tenue</name>
    <dbReference type="NCBI Taxonomy" id="586396"/>
    <lineage>
        <taxon>Eukaryota</taxon>
        <taxon>Viridiplantae</taxon>
        <taxon>Streptophyta</taxon>
        <taxon>Embryophyta</taxon>
        <taxon>Tracheophyta</taxon>
        <taxon>Spermatophyta</taxon>
        <taxon>Magnoliopsida</taxon>
        <taxon>eudicotyledons</taxon>
        <taxon>Gunneridae</taxon>
        <taxon>Pentapetalae</taxon>
        <taxon>rosids</taxon>
        <taxon>fabids</taxon>
        <taxon>Malpighiales</taxon>
        <taxon>Linaceae</taxon>
        <taxon>Linum</taxon>
    </lineage>
</organism>
<gene>
    <name evidence="1" type="ORF">LITE_LOCUS23190</name>
</gene>
<dbReference type="Proteomes" id="UP001154282">
    <property type="component" value="Unassembled WGS sequence"/>
</dbReference>
<evidence type="ECO:0000313" key="2">
    <source>
        <dbReference type="Proteomes" id="UP001154282"/>
    </source>
</evidence>
<dbReference type="AlphaFoldDB" id="A0AAV0LC37"/>
<name>A0AAV0LC37_9ROSI</name>
<reference evidence="1" key="1">
    <citation type="submission" date="2022-08" db="EMBL/GenBank/DDBJ databases">
        <authorList>
            <person name="Gutierrez-Valencia J."/>
        </authorList>
    </citation>
    <scope>NUCLEOTIDE SEQUENCE</scope>
</reference>
<dbReference type="EMBL" id="CAMGYJ010000006">
    <property type="protein sequence ID" value="CAI0431857.1"/>
    <property type="molecule type" value="Genomic_DNA"/>
</dbReference>